<reference evidence="2 3" key="1">
    <citation type="submission" date="2021-04" db="EMBL/GenBank/DDBJ databases">
        <title>Whole genome sequence of Jiella sp. KSK16Y-1.</title>
        <authorList>
            <person name="Tuo L."/>
        </authorList>
    </citation>
    <scope>NUCLEOTIDE SEQUENCE [LARGE SCALE GENOMIC DNA]</scope>
    <source>
        <strain evidence="2 3">KSK16Y-1</strain>
    </source>
</reference>
<comment type="caution">
    <text evidence="2">The sequence shown here is derived from an EMBL/GenBank/DDBJ whole genome shotgun (WGS) entry which is preliminary data.</text>
</comment>
<evidence type="ECO:0000259" key="1">
    <source>
        <dbReference type="Pfam" id="PF04296"/>
    </source>
</evidence>
<evidence type="ECO:0000313" key="3">
    <source>
        <dbReference type="Proteomes" id="UP000678276"/>
    </source>
</evidence>
<protein>
    <submittedName>
        <fullName evidence="2">RNA-binding protein</fullName>
    </submittedName>
</protein>
<proteinExistence type="predicted"/>
<feature type="domain" description="YlxR" evidence="1">
    <location>
        <begin position="4"/>
        <end position="69"/>
    </location>
</feature>
<dbReference type="EMBL" id="JAGJCF010000024">
    <property type="protein sequence ID" value="MBP0618084.1"/>
    <property type="molecule type" value="Genomic_DNA"/>
</dbReference>
<accession>A0ABS4BMY4</accession>
<dbReference type="SUPFAM" id="SSF64376">
    <property type="entry name" value="YlxR-like"/>
    <property type="match status" value="1"/>
</dbReference>
<name>A0ABS4BMY4_9HYPH</name>
<dbReference type="NCBIfam" id="NF006622">
    <property type="entry name" value="PRK09190.1"/>
    <property type="match status" value="1"/>
</dbReference>
<dbReference type="SUPFAM" id="SSF55315">
    <property type="entry name" value="L30e-like"/>
    <property type="match status" value="1"/>
</dbReference>
<dbReference type="Pfam" id="PF04296">
    <property type="entry name" value="YlxR"/>
    <property type="match status" value="1"/>
</dbReference>
<dbReference type="Proteomes" id="UP000678276">
    <property type="component" value="Unassembled WGS sequence"/>
</dbReference>
<dbReference type="RefSeq" id="WP_209597488.1">
    <property type="nucleotide sequence ID" value="NZ_JAGJCF010000024.1"/>
</dbReference>
<dbReference type="CDD" id="cd00279">
    <property type="entry name" value="YlxR"/>
    <property type="match status" value="1"/>
</dbReference>
<sequence>MNGRTCIVTRQSLDAADLIRFVRGPDNQVVPDLSRRLPGRGAHVSLSRKAVEEAVKRKSFARAFRAEVVMPADLGAMVDRLLVRQVAGSLGLARKAGQLVTGAAKVEASMRSGRAICLVQASDAAEDGLRKIDAARRAGERGTGRRMPGFRLLDANEMSLALGGWNVIHAAILAGHAGSAVLKRLEALAKYRGENPMEAADGAEDGDSMAED</sequence>
<keyword evidence="3" id="KW-1185">Reference proteome</keyword>
<dbReference type="InterPro" id="IPR007393">
    <property type="entry name" value="YlxR_dom"/>
</dbReference>
<dbReference type="InterPro" id="IPR029064">
    <property type="entry name" value="Ribosomal_eL30-like_sf"/>
</dbReference>
<organism evidence="2 3">
    <name type="scientific">Jiella mangrovi</name>
    <dbReference type="NCBI Taxonomy" id="2821407"/>
    <lineage>
        <taxon>Bacteria</taxon>
        <taxon>Pseudomonadati</taxon>
        <taxon>Pseudomonadota</taxon>
        <taxon>Alphaproteobacteria</taxon>
        <taxon>Hyphomicrobiales</taxon>
        <taxon>Aurantimonadaceae</taxon>
        <taxon>Jiella</taxon>
    </lineage>
</organism>
<evidence type="ECO:0000313" key="2">
    <source>
        <dbReference type="EMBL" id="MBP0618084.1"/>
    </source>
</evidence>
<dbReference type="InterPro" id="IPR037465">
    <property type="entry name" value="YlxR"/>
</dbReference>
<dbReference type="PANTHER" id="PTHR34215:SF1">
    <property type="entry name" value="YLXR DOMAIN-CONTAINING PROTEIN"/>
    <property type="match status" value="1"/>
</dbReference>
<dbReference type="PANTHER" id="PTHR34215">
    <property type="entry name" value="BLL0784 PROTEIN"/>
    <property type="match status" value="1"/>
</dbReference>
<dbReference type="Gene3D" id="3.30.1230.10">
    <property type="entry name" value="YlxR-like"/>
    <property type="match status" value="1"/>
</dbReference>
<gene>
    <name evidence="2" type="ORF">J6595_21085</name>
</gene>
<dbReference type="Gene3D" id="3.30.1330.30">
    <property type="match status" value="1"/>
</dbReference>
<dbReference type="InterPro" id="IPR035931">
    <property type="entry name" value="YlxR-like_sf"/>
</dbReference>